<dbReference type="PANTHER" id="PTHR12109:SF3">
    <property type="entry name" value="RING FINGER PROTEIN 141"/>
    <property type="match status" value="1"/>
</dbReference>
<feature type="coiled-coil region" evidence="5">
    <location>
        <begin position="171"/>
        <end position="240"/>
    </location>
</feature>
<dbReference type="InterPro" id="IPR001841">
    <property type="entry name" value="Znf_RING"/>
</dbReference>
<evidence type="ECO:0000313" key="9">
    <source>
        <dbReference type="Proteomes" id="UP000521872"/>
    </source>
</evidence>
<dbReference type="InterPro" id="IPR013083">
    <property type="entry name" value="Znf_RING/FYVE/PHD"/>
</dbReference>
<dbReference type="Pfam" id="PF00097">
    <property type="entry name" value="zf-C3HC4"/>
    <property type="match status" value="1"/>
</dbReference>
<dbReference type="Pfam" id="PF26609">
    <property type="entry name" value="DUF8191"/>
    <property type="match status" value="1"/>
</dbReference>
<evidence type="ECO:0000256" key="5">
    <source>
        <dbReference type="SAM" id="Coils"/>
    </source>
</evidence>
<dbReference type="GO" id="GO:0004842">
    <property type="term" value="F:ubiquitin-protein transferase activity"/>
    <property type="evidence" value="ECO:0007669"/>
    <property type="project" value="TreeGrafter"/>
</dbReference>
<feature type="compositionally biased region" description="Acidic residues" evidence="6">
    <location>
        <begin position="410"/>
        <end position="427"/>
    </location>
</feature>
<feature type="region of interest" description="Disordered" evidence="6">
    <location>
        <begin position="1"/>
        <end position="20"/>
    </location>
</feature>
<dbReference type="Proteomes" id="UP000521872">
    <property type="component" value="Unassembled WGS sequence"/>
</dbReference>
<dbReference type="EMBL" id="JAACJL010000058">
    <property type="protein sequence ID" value="KAF4610766.1"/>
    <property type="molecule type" value="Genomic_DNA"/>
</dbReference>
<evidence type="ECO:0000256" key="2">
    <source>
        <dbReference type="ARBA" id="ARBA00022771"/>
    </source>
</evidence>
<evidence type="ECO:0000256" key="6">
    <source>
        <dbReference type="SAM" id="MobiDB-lite"/>
    </source>
</evidence>
<keyword evidence="3" id="KW-0862">Zinc</keyword>
<dbReference type="SUPFAM" id="SSF57850">
    <property type="entry name" value="RING/U-box"/>
    <property type="match status" value="1"/>
</dbReference>
<organism evidence="8 9">
    <name type="scientific">Agrocybe pediades</name>
    <dbReference type="NCBI Taxonomy" id="84607"/>
    <lineage>
        <taxon>Eukaryota</taxon>
        <taxon>Fungi</taxon>
        <taxon>Dikarya</taxon>
        <taxon>Basidiomycota</taxon>
        <taxon>Agaricomycotina</taxon>
        <taxon>Agaricomycetes</taxon>
        <taxon>Agaricomycetidae</taxon>
        <taxon>Agaricales</taxon>
        <taxon>Agaricineae</taxon>
        <taxon>Strophariaceae</taxon>
        <taxon>Agrocybe</taxon>
    </lineage>
</organism>
<dbReference type="PROSITE" id="PS50089">
    <property type="entry name" value="ZF_RING_2"/>
    <property type="match status" value="1"/>
</dbReference>
<keyword evidence="5" id="KW-0175">Coiled coil</keyword>
<keyword evidence="9" id="KW-1185">Reference proteome</keyword>
<dbReference type="PANTHER" id="PTHR12109">
    <property type="entry name" value="RING FINGER PROTEIN 141-RELATED"/>
    <property type="match status" value="1"/>
</dbReference>
<feature type="compositionally biased region" description="Polar residues" evidence="6">
    <location>
        <begin position="34"/>
        <end position="49"/>
    </location>
</feature>
<feature type="region of interest" description="Disordered" evidence="6">
    <location>
        <begin position="33"/>
        <end position="116"/>
    </location>
</feature>
<feature type="region of interest" description="Disordered" evidence="6">
    <location>
        <begin position="406"/>
        <end position="438"/>
    </location>
</feature>
<reference evidence="8 9" key="1">
    <citation type="submission" date="2019-12" db="EMBL/GenBank/DDBJ databases">
        <authorList>
            <person name="Floudas D."/>
            <person name="Bentzer J."/>
            <person name="Ahren D."/>
            <person name="Johansson T."/>
            <person name="Persson P."/>
            <person name="Tunlid A."/>
        </authorList>
    </citation>
    <scope>NUCLEOTIDE SEQUENCE [LARGE SCALE GENOMIC DNA]</scope>
    <source>
        <strain evidence="8 9">CBS 102.39</strain>
    </source>
</reference>
<dbReference type="AlphaFoldDB" id="A0A8H4VHQ5"/>
<feature type="compositionally biased region" description="Polar residues" evidence="6">
    <location>
        <begin position="97"/>
        <end position="115"/>
    </location>
</feature>
<evidence type="ECO:0000256" key="3">
    <source>
        <dbReference type="ARBA" id="ARBA00022833"/>
    </source>
</evidence>
<comment type="caution">
    <text evidence="8">The sequence shown here is derived from an EMBL/GenBank/DDBJ whole genome shotgun (WGS) entry which is preliminary data.</text>
</comment>
<gene>
    <name evidence="8" type="ORF">D9613_006755</name>
</gene>
<feature type="compositionally biased region" description="Acidic residues" evidence="6">
    <location>
        <begin position="365"/>
        <end position="389"/>
    </location>
</feature>
<dbReference type="GO" id="GO:0051865">
    <property type="term" value="P:protein autoubiquitination"/>
    <property type="evidence" value="ECO:0007669"/>
    <property type="project" value="TreeGrafter"/>
</dbReference>
<evidence type="ECO:0000259" key="7">
    <source>
        <dbReference type="PROSITE" id="PS50089"/>
    </source>
</evidence>
<proteinExistence type="predicted"/>
<evidence type="ECO:0000256" key="1">
    <source>
        <dbReference type="ARBA" id="ARBA00022723"/>
    </source>
</evidence>
<evidence type="ECO:0000313" key="8">
    <source>
        <dbReference type="EMBL" id="KAF4610766.1"/>
    </source>
</evidence>
<feature type="domain" description="RING-type" evidence="7">
    <location>
        <begin position="250"/>
        <end position="307"/>
    </location>
</feature>
<dbReference type="InterPro" id="IPR058504">
    <property type="entry name" value="DUF8191"/>
</dbReference>
<evidence type="ECO:0000256" key="4">
    <source>
        <dbReference type="PROSITE-ProRule" id="PRU00175"/>
    </source>
</evidence>
<keyword evidence="1" id="KW-0479">Metal-binding</keyword>
<dbReference type="InterPro" id="IPR017907">
    <property type="entry name" value="Znf_RING_CS"/>
</dbReference>
<accession>A0A8H4VHQ5</accession>
<feature type="region of interest" description="Disordered" evidence="6">
    <location>
        <begin position="331"/>
        <end position="392"/>
    </location>
</feature>
<keyword evidence="2 4" id="KW-0863">Zinc-finger</keyword>
<dbReference type="InterPro" id="IPR047126">
    <property type="entry name" value="RNF141-like"/>
</dbReference>
<sequence length="603" mass="68095">MPDSSLGYPQRNAYNRVRSGSEAIKRRVALLMEHTNTSLSSSGTGVTMTRSRERAQHRSSPSSLVEEDASEGDLDRRDPRRKAPPQLEQHPARAQQGKGTSSNAGVGYDGSSTSPHRVPFADDGRAALNPTLYPPYRPIISRKNGKVHVPMPMDENNVIDQSGSRSVSPERRKFKAEYDRMREEIGSLKEARRQSESSTKEQTRKIEELTAELNSALSRLKEKEDETLTLKDKCKQKEELLHTIESSINCQICMDLTVDPYALSPCGHVLCLTCLQEWFRSAPSDSDTDDVDPYDVLWRPKSCPTCRTVIQQRPVPVFMVKAVSSALMKSRPDIHPVPSNQQDTPANGDPWKGIFPPVDTSRLEEELEGSGSDDEDEAVDHDPESDNEENFAVQFRMDAYTLRHRFSDSSDSDDVGEDEDDDDDDSEGGIGRVNNYSSDEDEPMEFVRVYELPTWEPPPALVPGLRTSMRDDEECIELLRRGCTYEMVQAFDMAYFRTSGLVAHLRSLEFLESGDYTNPGWFSRESKNRVFLGWSIILQDDDVDGMIYLANVLLDIKMNPSRWQIIPRTGRRNLVDAQLVILEDDNAYDSTESDSFVDAESWI</sequence>
<protein>
    <recommendedName>
        <fullName evidence="7">RING-type domain-containing protein</fullName>
    </recommendedName>
</protein>
<dbReference type="SMART" id="SM00184">
    <property type="entry name" value="RING"/>
    <property type="match status" value="1"/>
</dbReference>
<dbReference type="PROSITE" id="PS00518">
    <property type="entry name" value="ZF_RING_1"/>
    <property type="match status" value="1"/>
</dbReference>
<dbReference type="Gene3D" id="3.30.40.10">
    <property type="entry name" value="Zinc/RING finger domain, C3HC4 (zinc finger)"/>
    <property type="match status" value="1"/>
</dbReference>
<name>A0A8H4VHQ5_9AGAR</name>
<dbReference type="GO" id="GO:0008270">
    <property type="term" value="F:zinc ion binding"/>
    <property type="evidence" value="ECO:0007669"/>
    <property type="project" value="UniProtKB-KW"/>
</dbReference>
<dbReference type="InterPro" id="IPR018957">
    <property type="entry name" value="Znf_C3HC4_RING-type"/>
</dbReference>